<evidence type="ECO:0000313" key="4">
    <source>
        <dbReference type="Proteomes" id="UP000094313"/>
    </source>
</evidence>
<dbReference type="PANTHER" id="PTHR42852:SF13">
    <property type="entry name" value="PROTEIN DIPZ"/>
    <property type="match status" value="1"/>
</dbReference>
<dbReference type="SUPFAM" id="SSF52833">
    <property type="entry name" value="Thioredoxin-like"/>
    <property type="match status" value="1"/>
</dbReference>
<feature type="chain" id="PRO_5009098265" description="Thioredoxin domain-containing protein" evidence="1">
    <location>
        <begin position="21"/>
        <end position="455"/>
    </location>
</feature>
<accession>A0A1D7QB75</accession>
<dbReference type="Gene3D" id="3.40.30.10">
    <property type="entry name" value="Glutaredoxin"/>
    <property type="match status" value="1"/>
</dbReference>
<organism evidence="3 4">
    <name type="scientific">Pedobacter steynii</name>
    <dbReference type="NCBI Taxonomy" id="430522"/>
    <lineage>
        <taxon>Bacteria</taxon>
        <taxon>Pseudomonadati</taxon>
        <taxon>Bacteroidota</taxon>
        <taxon>Sphingobacteriia</taxon>
        <taxon>Sphingobacteriales</taxon>
        <taxon>Sphingobacteriaceae</taxon>
        <taxon>Pedobacter</taxon>
    </lineage>
</organism>
<gene>
    <name evidence="3" type="ORF">BFS30_01440</name>
</gene>
<evidence type="ECO:0000259" key="2">
    <source>
        <dbReference type="PROSITE" id="PS51352"/>
    </source>
</evidence>
<dbReference type="Proteomes" id="UP000094313">
    <property type="component" value="Chromosome"/>
</dbReference>
<feature type="domain" description="Thioredoxin" evidence="2">
    <location>
        <begin position="42"/>
        <end position="180"/>
    </location>
</feature>
<protein>
    <recommendedName>
        <fullName evidence="2">Thioredoxin domain-containing protein</fullName>
    </recommendedName>
</protein>
<keyword evidence="4" id="KW-1185">Reference proteome</keyword>
<dbReference type="AlphaFoldDB" id="A0A1D7QB75"/>
<name>A0A1D7QB75_9SPHI</name>
<evidence type="ECO:0000256" key="1">
    <source>
        <dbReference type="SAM" id="SignalP"/>
    </source>
</evidence>
<dbReference type="KEGG" id="psty:BFS30_01440"/>
<dbReference type="InterPro" id="IPR013766">
    <property type="entry name" value="Thioredoxin_domain"/>
</dbReference>
<dbReference type="EMBL" id="CP017141">
    <property type="protein sequence ID" value="AOM75950.1"/>
    <property type="molecule type" value="Genomic_DNA"/>
</dbReference>
<keyword evidence="1" id="KW-0732">Signal</keyword>
<dbReference type="OrthoDB" id="1118217at2"/>
<dbReference type="InterPro" id="IPR050553">
    <property type="entry name" value="Thioredoxin_ResA/DsbE_sf"/>
</dbReference>
<evidence type="ECO:0000313" key="3">
    <source>
        <dbReference type="EMBL" id="AOM75950.1"/>
    </source>
</evidence>
<dbReference type="InterPro" id="IPR036249">
    <property type="entry name" value="Thioredoxin-like_sf"/>
</dbReference>
<feature type="signal peptide" evidence="1">
    <location>
        <begin position="1"/>
        <end position="20"/>
    </location>
</feature>
<proteinExistence type="predicted"/>
<dbReference type="RefSeq" id="WP_069377647.1">
    <property type="nucleotide sequence ID" value="NZ_CP017141.1"/>
</dbReference>
<reference evidence="3 4" key="1">
    <citation type="submission" date="2016-08" db="EMBL/GenBank/DDBJ databases">
        <authorList>
            <person name="Seilhamer J.J."/>
        </authorList>
    </citation>
    <scope>NUCLEOTIDE SEQUENCE [LARGE SCALE GENOMIC DNA]</scope>
    <source>
        <strain evidence="3 4">DX4</strain>
    </source>
</reference>
<dbReference type="PANTHER" id="PTHR42852">
    <property type="entry name" value="THIOL:DISULFIDE INTERCHANGE PROTEIN DSBE"/>
    <property type="match status" value="1"/>
</dbReference>
<sequence length="455" mass="52600">MKITSFILLLLIVLSLSVTAQKNRPVGFHKSLPSKREKIDHLKIGDKVPNVLISKILNDKSASARMFDFADQLLILDFWATTCSSCVEALPHIMELQQEFGNRIKMLPVTHETMDIISKFLVKNRYLRNTKVITVIEDKILSALFKHNAQPHEVWIYKGKVIAITEKDYVTRKNIQLILDGKKNDWPLKDDFLPWVDVKKPLMRPNAKQFLGNPDLKRYAAIFGYRVGPPFSTNGSSYDSVNRLLRTYVVNLPIYNIYLVNWNKIRAATGKSPLFPVPTNIVFEVKDLSRFIKTDGNATNFDIARKTWICYESVTADTGRTVEQRSRDIINDLDYLLGLYGRFEHRKIKCLALIRSDSTEKFRSIAEERDNHLDGSVKTFRKDTFDNLVWEINQHYGNPPFFNETGYTGEVDLDLKFDSWKNIPALRASLQAYGLDLREEERELEVFVLTEKNNK</sequence>
<dbReference type="PROSITE" id="PS51352">
    <property type="entry name" value="THIOREDOXIN_2"/>
    <property type="match status" value="1"/>
</dbReference>